<keyword evidence="3" id="KW-1185">Reference proteome</keyword>
<reference evidence="2 3" key="1">
    <citation type="journal article" date="2021" name="Sci. Rep.">
        <title>The distribution of antibiotic resistance genes in chicken gut microbiota commensals.</title>
        <authorList>
            <person name="Juricova H."/>
            <person name="Matiasovicova J."/>
            <person name="Kubasova T."/>
            <person name="Cejkova D."/>
            <person name="Rychlik I."/>
        </authorList>
    </citation>
    <scope>NUCLEOTIDE SEQUENCE [LARGE SCALE GENOMIC DNA]</scope>
    <source>
        <strain evidence="2 3">An794</strain>
    </source>
</reference>
<name>A0ABS2F2P9_9ACTN</name>
<evidence type="ECO:0000313" key="3">
    <source>
        <dbReference type="Proteomes" id="UP000712527"/>
    </source>
</evidence>
<feature type="region of interest" description="Disordered" evidence="1">
    <location>
        <begin position="231"/>
        <end position="256"/>
    </location>
</feature>
<organism evidence="2 3">
    <name type="scientific">Olsenella profusa</name>
    <dbReference type="NCBI Taxonomy" id="138595"/>
    <lineage>
        <taxon>Bacteria</taxon>
        <taxon>Bacillati</taxon>
        <taxon>Actinomycetota</taxon>
        <taxon>Coriobacteriia</taxon>
        <taxon>Coriobacteriales</taxon>
        <taxon>Atopobiaceae</taxon>
        <taxon>Olsenella</taxon>
    </lineage>
</organism>
<proteinExistence type="predicted"/>
<evidence type="ECO:0000313" key="2">
    <source>
        <dbReference type="EMBL" id="MBM6775067.1"/>
    </source>
</evidence>
<accession>A0ABS2F2P9</accession>
<evidence type="ECO:0000256" key="1">
    <source>
        <dbReference type="SAM" id="MobiDB-lite"/>
    </source>
</evidence>
<protein>
    <submittedName>
        <fullName evidence="2">Uncharacterized protein</fullName>
    </submittedName>
</protein>
<dbReference type="Proteomes" id="UP000712527">
    <property type="component" value="Unassembled WGS sequence"/>
</dbReference>
<comment type="caution">
    <text evidence="2">The sequence shown here is derived from an EMBL/GenBank/DDBJ whole genome shotgun (WGS) entry which is preliminary data.</text>
</comment>
<dbReference type="RefSeq" id="WP_204793411.1">
    <property type="nucleotide sequence ID" value="NZ_JACSNQ010000010.1"/>
</dbReference>
<sequence length="256" mass="28259">MTTRQYGEKDMPLFTVPYSHMDERDEALYYGTLDELLTYANQALGILDEPSVSLHGDDERLLGYGAVVSEELWRHRWVIDDFVGTNPLGVTREHLEVARLWRHAVHDIFTCIDANADYALYMNGRRVFAVGAMRGDADSHVHAIPSLMLLTLLPFRGGIVTDSKTFHLSSEPAPGALPLIARQASELMGAGVVSTAAQLVAYERAHRGESQISRSCQRAIDAHLAQLRHLGEPSGTDQHDEGRAAARPSRNDTLGS</sequence>
<gene>
    <name evidence="2" type="ORF">H9X80_05880</name>
</gene>
<dbReference type="EMBL" id="JACSNQ010000010">
    <property type="protein sequence ID" value="MBM6775067.1"/>
    <property type="molecule type" value="Genomic_DNA"/>
</dbReference>